<name>A0A8E7L4N3_9VIRU</name>
<reference evidence="1" key="1">
    <citation type="submission" date="2020-10" db="EMBL/GenBank/DDBJ databases">
        <title>CRESS DNA virus dark matter in the feces of wild birds.</title>
        <authorList>
            <person name="Yang S."/>
            <person name="Zhang W."/>
        </authorList>
    </citation>
    <scope>NUCLEOTIDE SEQUENCE</scope>
    <source>
        <strain evidence="1">Par78gen2</strain>
    </source>
</reference>
<protein>
    <submittedName>
        <fullName evidence="1">Capsid protein</fullName>
    </submittedName>
</protein>
<evidence type="ECO:0000313" key="1">
    <source>
        <dbReference type="EMBL" id="QVW56515.1"/>
    </source>
</evidence>
<accession>A0A8E7L4N3</accession>
<sequence>MIGSYRRRSVRRPAFRRRRTIRRPAYRSRRRTNRRVTRRPMTRRRILNVTSTKKRDNVLSLPIDDDATQDGVLGTPYTMSGDNNYGFLWSPSARVNRVELNEVSRNLTETYVPGFKERIEFETSTGAAWQWRRIIFAIKGDDIRQGFPIGTLYNQDNTSGVQRAIWNFLGSSAAAEPARASVEGPLFRGTSGTDWTDRMIAKVDNTRVTLLSDTNRKLISHNDNGRHFTSSRWTRVAKRIVYDEDETGQNKSLEAWSTLGKPGLGDIYIYDAFRCAAGTEADLLSFAPQCTYYWHER</sequence>
<organism evidence="1">
    <name type="scientific">Psittacidae Genomoviridae sp</name>
    <dbReference type="NCBI Taxonomy" id="2814992"/>
    <lineage>
        <taxon>Viruses</taxon>
        <taxon>Monodnaviria</taxon>
        <taxon>Shotokuvirae</taxon>
        <taxon>Cressdnaviricota</taxon>
        <taxon>Repensiviricetes</taxon>
        <taxon>Geplafuvirales</taxon>
        <taxon>Genomoviridae</taxon>
    </lineage>
</organism>
<dbReference type="EMBL" id="MW182974">
    <property type="protein sequence ID" value="QVW56515.1"/>
    <property type="molecule type" value="Genomic_DNA"/>
</dbReference>
<proteinExistence type="predicted"/>